<name>A0ABN9FX40_9NEOB</name>
<organism evidence="1 2">
    <name type="scientific">Staurois parvus</name>
    <dbReference type="NCBI Taxonomy" id="386267"/>
    <lineage>
        <taxon>Eukaryota</taxon>
        <taxon>Metazoa</taxon>
        <taxon>Chordata</taxon>
        <taxon>Craniata</taxon>
        <taxon>Vertebrata</taxon>
        <taxon>Euteleostomi</taxon>
        <taxon>Amphibia</taxon>
        <taxon>Batrachia</taxon>
        <taxon>Anura</taxon>
        <taxon>Neobatrachia</taxon>
        <taxon>Ranoidea</taxon>
        <taxon>Ranidae</taxon>
        <taxon>Staurois</taxon>
    </lineage>
</organism>
<evidence type="ECO:0000313" key="1">
    <source>
        <dbReference type="EMBL" id="CAI9601676.1"/>
    </source>
</evidence>
<reference evidence="1" key="1">
    <citation type="submission" date="2023-05" db="EMBL/GenBank/DDBJ databases">
        <authorList>
            <person name="Stuckert A."/>
        </authorList>
    </citation>
    <scope>NUCLEOTIDE SEQUENCE</scope>
</reference>
<accession>A0ABN9FX40</accession>
<gene>
    <name evidence="1" type="ORF">SPARVUS_LOCUS13009181</name>
</gene>
<dbReference type="EMBL" id="CATNWA010017594">
    <property type="protein sequence ID" value="CAI9601676.1"/>
    <property type="molecule type" value="Genomic_DNA"/>
</dbReference>
<sequence length="50" mass="5289">MSPPAESPAMSSGRCHHLSSGFRSLRSLGCTGDGTGGKFKNVKKNLIVFH</sequence>
<comment type="caution">
    <text evidence="1">The sequence shown here is derived from an EMBL/GenBank/DDBJ whole genome shotgun (WGS) entry which is preliminary data.</text>
</comment>
<keyword evidence="2" id="KW-1185">Reference proteome</keyword>
<protein>
    <submittedName>
        <fullName evidence="1">Uncharacterized protein</fullName>
    </submittedName>
</protein>
<dbReference type="Proteomes" id="UP001162483">
    <property type="component" value="Unassembled WGS sequence"/>
</dbReference>
<evidence type="ECO:0000313" key="2">
    <source>
        <dbReference type="Proteomes" id="UP001162483"/>
    </source>
</evidence>
<proteinExistence type="predicted"/>